<evidence type="ECO:0000313" key="2">
    <source>
        <dbReference type="EMBL" id="ETO01679.1"/>
    </source>
</evidence>
<protein>
    <submittedName>
        <fullName evidence="2">Uncharacterized protein</fullName>
    </submittedName>
</protein>
<dbReference type="Proteomes" id="UP000023152">
    <property type="component" value="Unassembled WGS sequence"/>
</dbReference>
<feature type="compositionally biased region" description="Acidic residues" evidence="1">
    <location>
        <begin position="39"/>
        <end position="48"/>
    </location>
</feature>
<dbReference type="EMBL" id="ASPP01037664">
    <property type="protein sequence ID" value="ETO01679.1"/>
    <property type="molecule type" value="Genomic_DNA"/>
</dbReference>
<feature type="region of interest" description="Disordered" evidence="1">
    <location>
        <begin position="29"/>
        <end position="52"/>
    </location>
</feature>
<sequence>MRERLARYYEQHQVGSIVDTAEILLDLKNVNRGKPEENKENEDDDSDSEASAKRLRTNRYAQHIPSLLTAFNEITKISKKIAELLGGSNLFLATLGEWLRATTYSSLDMSQTKQLLSVVIDLFENLDGSIKKKFVQ</sequence>
<keyword evidence="3" id="KW-1185">Reference proteome</keyword>
<comment type="caution">
    <text evidence="2">The sequence shown here is derived from an EMBL/GenBank/DDBJ whole genome shotgun (WGS) entry which is preliminary data.</text>
</comment>
<feature type="non-terminal residue" evidence="2">
    <location>
        <position position="136"/>
    </location>
</feature>
<evidence type="ECO:0000313" key="3">
    <source>
        <dbReference type="Proteomes" id="UP000023152"/>
    </source>
</evidence>
<dbReference type="AlphaFoldDB" id="X6LJ72"/>
<evidence type="ECO:0000256" key="1">
    <source>
        <dbReference type="SAM" id="MobiDB-lite"/>
    </source>
</evidence>
<proteinExistence type="predicted"/>
<accession>X6LJ72</accession>
<organism evidence="2 3">
    <name type="scientific">Reticulomyxa filosa</name>
    <dbReference type="NCBI Taxonomy" id="46433"/>
    <lineage>
        <taxon>Eukaryota</taxon>
        <taxon>Sar</taxon>
        <taxon>Rhizaria</taxon>
        <taxon>Retaria</taxon>
        <taxon>Foraminifera</taxon>
        <taxon>Monothalamids</taxon>
        <taxon>Reticulomyxidae</taxon>
        <taxon>Reticulomyxa</taxon>
    </lineage>
</organism>
<reference evidence="2 3" key="1">
    <citation type="journal article" date="2013" name="Curr. Biol.">
        <title>The Genome of the Foraminiferan Reticulomyxa filosa.</title>
        <authorList>
            <person name="Glockner G."/>
            <person name="Hulsmann N."/>
            <person name="Schleicher M."/>
            <person name="Noegel A.A."/>
            <person name="Eichinger L."/>
            <person name="Gallinger C."/>
            <person name="Pawlowski J."/>
            <person name="Sierra R."/>
            <person name="Euteneuer U."/>
            <person name="Pillet L."/>
            <person name="Moustafa A."/>
            <person name="Platzer M."/>
            <person name="Groth M."/>
            <person name="Szafranski K."/>
            <person name="Schliwa M."/>
        </authorList>
    </citation>
    <scope>NUCLEOTIDE SEQUENCE [LARGE SCALE GENOMIC DNA]</scope>
</reference>
<name>X6LJ72_RETFI</name>
<gene>
    <name evidence="2" type="ORF">RFI_35761</name>
</gene>